<dbReference type="UniPathway" id="UPA00575"/>
<dbReference type="PANTHER" id="PTHR11548:SF1">
    <property type="entry name" value="THYMIDYLATE SYNTHASE 1"/>
    <property type="match status" value="1"/>
</dbReference>
<evidence type="ECO:0000256" key="3">
    <source>
        <dbReference type="ARBA" id="ARBA00022679"/>
    </source>
</evidence>
<dbReference type="GO" id="GO:0004799">
    <property type="term" value="F:thymidylate synthase activity"/>
    <property type="evidence" value="ECO:0007669"/>
    <property type="project" value="UniProtKB-UniRule"/>
</dbReference>
<protein>
    <recommendedName>
        <fullName evidence="5">Putative thymidylate synthase</fullName>
        <shortName evidence="5">TS</shortName>
        <shortName evidence="5">TSase</shortName>
        <ecNumber evidence="5">2.1.1.-</ecNumber>
    </recommendedName>
</protein>
<comment type="pathway">
    <text evidence="5">Pyrimidine metabolism; dTTP biosynthesis.</text>
</comment>
<dbReference type="Gene3D" id="3.30.572.10">
    <property type="entry name" value="Thymidylate synthase/dCMP hydroxymethylase domain"/>
    <property type="match status" value="1"/>
</dbReference>
<reference evidence="8" key="1">
    <citation type="journal article" date="2012" name="J. Bacteriol.">
        <title>Complete genome sequence of the hydrogenotrophic, methanogenic archaeon Methanoculleus bourgensis strain MS2T, isolated from a sewage sludge digester.</title>
        <authorList>
            <person name="Maus I."/>
            <person name="Wibberg D."/>
            <person name="Stantscheff R."/>
            <person name="Eikmeyer F.G."/>
            <person name="Seffner A."/>
            <person name="Boelter J."/>
            <person name="Szczepanowski R."/>
            <person name="Blom J."/>
            <person name="Jaenicke S."/>
            <person name="Konig H."/>
            <person name="Puhler A."/>
            <person name="Schluter A."/>
        </authorList>
    </citation>
    <scope>NUCLEOTIDE SEQUENCE [LARGE SCALE GENOMIC DNA]</scope>
    <source>
        <strain evidence="8">ATCC 43281 / DSM 3045 / OCM 15 / MS2</strain>
    </source>
</reference>
<comment type="subcellular location">
    <subcellularLocation>
        <location evidence="5">Cytoplasm</location>
    </subcellularLocation>
</comment>
<sequence length="259" mass="29112">MPPMRSGGFSTTARQPLSMRIIRAPTLARAHELAVRTVLEKGWVLETENEEATIECDELALEVAAPESAPMVSPASRFQQRFLDAYAENLLRGSDAKFEYDYHRRLFDWGERLSAEGKDVHVDQVDYIARKLTEAPTTRRAVAITWNPVVDENLDDCPCLQLVQCLLRDGKVEMKVVFRSNDILSAAGSNMYALVHLQKAIADRVGAALGRYTHIALVPHVYYLRDLDDIEPFCKLGTAIQPIPEVCRACRKCPRASRV</sequence>
<dbReference type="EMBL" id="HE964772">
    <property type="protein sequence ID" value="CCJ36575.1"/>
    <property type="molecule type" value="Genomic_DNA"/>
</dbReference>
<dbReference type="AlphaFoldDB" id="I7L009"/>
<comment type="subunit">
    <text evidence="5">Monomer.</text>
</comment>
<dbReference type="GO" id="GO:0006235">
    <property type="term" value="P:dTTP biosynthetic process"/>
    <property type="evidence" value="ECO:0007669"/>
    <property type="project" value="UniProtKB-UniRule"/>
</dbReference>
<dbReference type="EC" id="2.1.1.-" evidence="5"/>
<dbReference type="Pfam" id="PF00303">
    <property type="entry name" value="Thymidylat_synt"/>
    <property type="match status" value="1"/>
</dbReference>
<dbReference type="GO" id="GO:0005829">
    <property type="term" value="C:cytosol"/>
    <property type="evidence" value="ECO:0007669"/>
    <property type="project" value="TreeGrafter"/>
</dbReference>
<feature type="active site" evidence="5">
    <location>
        <position position="159"/>
    </location>
</feature>
<keyword evidence="1 5" id="KW-0963">Cytoplasm</keyword>
<dbReference type="PATRIC" id="fig|1201294.9.peg.1813"/>
<dbReference type="STRING" id="1201294.BN140_1652"/>
<evidence type="ECO:0000313" key="7">
    <source>
        <dbReference type="EMBL" id="CCJ36575.1"/>
    </source>
</evidence>
<keyword evidence="8" id="KW-1185">Reference proteome</keyword>
<dbReference type="SUPFAM" id="SSF55831">
    <property type="entry name" value="Thymidylate synthase/dCMP hydroxymethylase"/>
    <property type="match status" value="1"/>
</dbReference>
<keyword evidence="4 5" id="KW-0545">Nucleotide biosynthesis</keyword>
<dbReference type="InterPro" id="IPR045097">
    <property type="entry name" value="Thymidate_synth/dCMP_Mease"/>
</dbReference>
<dbReference type="GO" id="GO:0032259">
    <property type="term" value="P:methylation"/>
    <property type="evidence" value="ECO:0007669"/>
    <property type="project" value="UniProtKB-KW"/>
</dbReference>
<accession>I7L009</accession>
<evidence type="ECO:0000256" key="4">
    <source>
        <dbReference type="ARBA" id="ARBA00022727"/>
    </source>
</evidence>
<dbReference type="InterPro" id="IPR036926">
    <property type="entry name" value="Thymidate_synth/dCMP_Mease_sf"/>
</dbReference>
<evidence type="ECO:0000256" key="1">
    <source>
        <dbReference type="ARBA" id="ARBA00022490"/>
    </source>
</evidence>
<dbReference type="PANTHER" id="PTHR11548">
    <property type="entry name" value="THYMIDYLATE SYNTHASE 1"/>
    <property type="match status" value="1"/>
</dbReference>
<comment type="function">
    <text evidence="5">May catalyze the biosynthesis of dTMP using an unknown cosubstrate.</text>
</comment>
<feature type="domain" description="Thymidylate synthase/dCMP hydroxymethylase" evidence="6">
    <location>
        <begin position="100"/>
        <end position="223"/>
    </location>
</feature>
<dbReference type="InterPro" id="IPR014620">
    <property type="entry name" value="Thymidylate_synthase_arc"/>
</dbReference>
<evidence type="ECO:0000256" key="5">
    <source>
        <dbReference type="HAMAP-Rule" id="MF_01686"/>
    </source>
</evidence>
<proteinExistence type="inferred from homology"/>
<evidence type="ECO:0000313" key="8">
    <source>
        <dbReference type="Proteomes" id="UP000009007"/>
    </source>
</evidence>
<dbReference type="PIRSF" id="PIRSF036752">
    <property type="entry name" value="TSase_MJ051"/>
    <property type="match status" value="1"/>
</dbReference>
<organism evidence="7 8">
    <name type="scientific">Methanoculleus bourgensis (strain ATCC 43281 / DSM 3045 / OCM 15 / MS2)</name>
    <name type="common">Methanogenium bourgense</name>
    <dbReference type="NCBI Taxonomy" id="1201294"/>
    <lineage>
        <taxon>Archaea</taxon>
        <taxon>Methanobacteriati</taxon>
        <taxon>Methanobacteriota</taxon>
        <taxon>Stenosarchaea group</taxon>
        <taxon>Methanomicrobia</taxon>
        <taxon>Methanomicrobiales</taxon>
        <taxon>Methanomicrobiaceae</taxon>
        <taxon>Methanoculleus</taxon>
    </lineage>
</organism>
<evidence type="ECO:0000256" key="2">
    <source>
        <dbReference type="ARBA" id="ARBA00022603"/>
    </source>
</evidence>
<dbReference type="Proteomes" id="UP000009007">
    <property type="component" value="Chromosome I"/>
</dbReference>
<gene>
    <name evidence="5 7" type="primary">thyA</name>
    <name evidence="7" type="ordered locus">BN140_1652</name>
</gene>
<dbReference type="NCBIfam" id="TIGR03283">
    <property type="entry name" value="thy_syn_methano"/>
    <property type="match status" value="1"/>
</dbReference>
<keyword evidence="2 5" id="KW-0489">Methyltransferase</keyword>
<keyword evidence="3 5" id="KW-0808">Transferase</keyword>
<dbReference type="HAMAP" id="MF_01686">
    <property type="entry name" value="Thymidy_synth_arch"/>
    <property type="match status" value="1"/>
</dbReference>
<dbReference type="HOGENOM" id="CLU_084975_0_0_2"/>
<name>I7L009_METBM</name>
<dbReference type="GO" id="GO:0006231">
    <property type="term" value="P:dTMP biosynthetic process"/>
    <property type="evidence" value="ECO:0007669"/>
    <property type="project" value="UniProtKB-UniRule"/>
</dbReference>
<dbReference type="InterPro" id="IPR023451">
    <property type="entry name" value="Thymidate_synth/dCMP_Mease_dom"/>
</dbReference>
<comment type="similarity">
    <text evidence="5">Belongs to the thymidylate synthase family. Archaeal-type ThyA subfamily.</text>
</comment>
<evidence type="ECO:0000259" key="6">
    <source>
        <dbReference type="Pfam" id="PF00303"/>
    </source>
</evidence>
<dbReference type="KEGG" id="mbg:BN140_1652"/>